<organism evidence="2 3">
    <name type="scientific">Phytophthora cactorum</name>
    <dbReference type="NCBI Taxonomy" id="29920"/>
    <lineage>
        <taxon>Eukaryota</taxon>
        <taxon>Sar</taxon>
        <taxon>Stramenopiles</taxon>
        <taxon>Oomycota</taxon>
        <taxon>Peronosporomycetes</taxon>
        <taxon>Peronosporales</taxon>
        <taxon>Peronosporaceae</taxon>
        <taxon>Phytophthora</taxon>
    </lineage>
</organism>
<evidence type="ECO:0000313" key="2">
    <source>
        <dbReference type="EMBL" id="KAG2869913.1"/>
    </source>
</evidence>
<gene>
    <name evidence="2" type="ORF">PC115_g25283</name>
</gene>
<reference evidence="2" key="1">
    <citation type="submission" date="2018-10" db="EMBL/GenBank/DDBJ databases">
        <title>Effector identification in a new, highly contiguous assembly of the strawberry crown rot pathogen Phytophthora cactorum.</title>
        <authorList>
            <person name="Armitage A.D."/>
            <person name="Nellist C.F."/>
            <person name="Bates H."/>
            <person name="Vickerstaff R.J."/>
            <person name="Harrison R.J."/>
        </authorList>
    </citation>
    <scope>NUCLEOTIDE SEQUENCE</scope>
    <source>
        <strain evidence="2">4032</strain>
    </source>
</reference>
<dbReference type="Proteomes" id="UP000774804">
    <property type="component" value="Unassembled WGS sequence"/>
</dbReference>
<dbReference type="EMBL" id="RCMI01004558">
    <property type="protein sequence ID" value="KAG2869913.1"/>
    <property type="molecule type" value="Genomic_DNA"/>
</dbReference>
<dbReference type="VEuPathDB" id="FungiDB:PC110_g14608"/>
<dbReference type="AlphaFoldDB" id="A0A8T1A5U8"/>
<feature type="non-terminal residue" evidence="2">
    <location>
        <position position="97"/>
    </location>
</feature>
<comment type="caution">
    <text evidence="2">The sequence shown here is derived from an EMBL/GenBank/DDBJ whole genome shotgun (WGS) entry which is preliminary data.</text>
</comment>
<feature type="chain" id="PRO_5035892405" description="RxLR effector protein" evidence="1">
    <location>
        <begin position="29"/>
        <end position="97"/>
    </location>
</feature>
<proteinExistence type="predicted"/>
<evidence type="ECO:0000313" key="3">
    <source>
        <dbReference type="Proteomes" id="UP000774804"/>
    </source>
</evidence>
<accession>A0A8T1A5U8</accession>
<feature type="signal peptide" evidence="1">
    <location>
        <begin position="1"/>
        <end position="28"/>
    </location>
</feature>
<evidence type="ECO:0008006" key="4">
    <source>
        <dbReference type="Google" id="ProtNLM"/>
    </source>
</evidence>
<name>A0A8T1A5U8_9STRA</name>
<evidence type="ECO:0000256" key="1">
    <source>
        <dbReference type="SAM" id="SignalP"/>
    </source>
</evidence>
<sequence>LREDIMRMGHFGLGTLLALIILIATTEAVIAVNTITKDMATDSRVIPRQLSDLTADEEERCGRRSQCDPWWGNFKAWFKKTFYFWRRNETSSARRLR</sequence>
<protein>
    <recommendedName>
        <fullName evidence="4">RxLR effector protein</fullName>
    </recommendedName>
</protein>
<keyword evidence="1" id="KW-0732">Signal</keyword>